<reference evidence="3" key="1">
    <citation type="journal article" date="2010" name="Stand. Genomic Sci.">
        <title>Complete genome sequence of Syntrophothermus lipocalidus type strain (TGB-C1T).</title>
        <authorList>
            <consortium name="US DOE Joint Genome Institute (JGI-PGF)"/>
            <person name="Djao O."/>
            <person name="Zhang X."/>
            <person name="Lucas S."/>
            <person name="Lapidus A."/>
            <person name="Glavina Del Rio T."/>
            <person name="Nolan M."/>
            <person name="Tice H."/>
            <person name="Cheng J."/>
            <person name="Han C."/>
            <person name="Tapia R."/>
            <person name="Goodwin L."/>
            <person name="Pitluck S."/>
            <person name="Liolios K."/>
            <person name="Ivanova N."/>
            <person name="Mavromatis K."/>
            <person name="Mikhailova N."/>
            <person name="Ovchinnikova G."/>
            <person name="Pati A."/>
            <person name="Brambilla E."/>
            <person name="Chen A."/>
            <person name="Palaniappan K."/>
            <person name="Land M."/>
            <person name="Hauser L."/>
            <person name="Chang Y."/>
            <person name="Jeffries C."/>
            <person name="Rohde M."/>
            <person name="Sikorski J."/>
            <person name="Spring S."/>
            <person name="Goker M."/>
            <person name="Detter J."/>
            <person name="Woyke T."/>
            <person name="Bristow J."/>
            <person name="Eisen J."/>
            <person name="Markowitz V."/>
            <person name="Hugenholtz P."/>
            <person name="Kyrpides N."/>
            <person name="Klenk H."/>
        </authorList>
    </citation>
    <scope>NUCLEOTIDE SEQUENCE [LARGE SCALE GENOMIC DNA]</scope>
    <source>
        <strain evidence="3">DSM 12680 / TGB-C1</strain>
    </source>
</reference>
<reference evidence="2 3" key="2">
    <citation type="journal article" date="2010" name="Stand. Genomic Sci.">
        <title>Complete genome sequence of Syntrophothermus lipocalidus type strain (TGB-C1).</title>
        <authorList>
            <person name="Djao O.D."/>
            <person name="Zhang X."/>
            <person name="Lucas S."/>
            <person name="Lapidus A."/>
            <person name="Del Rio T.G."/>
            <person name="Nolan M."/>
            <person name="Tice H."/>
            <person name="Cheng J.F."/>
            <person name="Han C."/>
            <person name="Tapia R."/>
            <person name="Goodwin L."/>
            <person name="Pitluck S."/>
            <person name="Liolios K."/>
            <person name="Ivanova N."/>
            <person name="Mavromatis K."/>
            <person name="Mikhailova N."/>
            <person name="Ovchinnikova G."/>
            <person name="Pati A."/>
            <person name="Brambilla E."/>
            <person name="Chen A."/>
            <person name="Palaniappan K."/>
            <person name="Land M."/>
            <person name="Hauser L."/>
            <person name="Chang Y.J."/>
            <person name="Jeffries C.D."/>
            <person name="Rohde M."/>
            <person name="Sikorski J."/>
            <person name="Spring S."/>
            <person name="Goker M."/>
            <person name="Detter J.C."/>
            <person name="Woyke T."/>
            <person name="Bristow J."/>
            <person name="Eisen J.A."/>
            <person name="Markowitz V."/>
            <person name="Hugenholtz P."/>
            <person name="Kyrpides N.C."/>
            <person name="Klenk H.P."/>
        </authorList>
    </citation>
    <scope>NUCLEOTIDE SEQUENCE [LARGE SCALE GENOMIC DNA]</scope>
    <source>
        <strain evidence="3">DSM 12680 / TGB-C1</strain>
    </source>
</reference>
<keyword evidence="1" id="KW-0812">Transmembrane</keyword>
<gene>
    <name evidence="2" type="ordered locus">Slip_2168</name>
</gene>
<keyword evidence="3" id="KW-1185">Reference proteome</keyword>
<evidence type="ECO:0000313" key="2">
    <source>
        <dbReference type="EMBL" id="ADI02910.1"/>
    </source>
</evidence>
<protein>
    <submittedName>
        <fullName evidence="2">Uncharacterized protein</fullName>
    </submittedName>
</protein>
<dbReference type="AlphaFoldDB" id="D7CJ32"/>
<organism evidence="2 3">
    <name type="scientific">Syntrophothermus lipocalidus (strain DSM 12680 / TGB-C1)</name>
    <dbReference type="NCBI Taxonomy" id="643648"/>
    <lineage>
        <taxon>Bacteria</taxon>
        <taxon>Bacillati</taxon>
        <taxon>Bacillota</taxon>
        <taxon>Clostridia</taxon>
        <taxon>Eubacteriales</taxon>
        <taxon>Syntrophomonadaceae</taxon>
        <taxon>Syntrophothermus</taxon>
    </lineage>
</organism>
<name>D7CJ32_SYNLT</name>
<dbReference type="HOGENOM" id="CLU_3141589_0_0_9"/>
<dbReference type="EMBL" id="CP002048">
    <property type="protein sequence ID" value="ADI02910.1"/>
    <property type="molecule type" value="Genomic_DNA"/>
</dbReference>
<sequence>MFFRTEDNKGKPYWKYEYLAVPIAFLNGLYLGGCLLRKMRQTWEHGPRD</sequence>
<keyword evidence="1" id="KW-0472">Membrane</keyword>
<evidence type="ECO:0000313" key="3">
    <source>
        <dbReference type="Proteomes" id="UP000000378"/>
    </source>
</evidence>
<feature type="transmembrane region" description="Helical" evidence="1">
    <location>
        <begin position="18"/>
        <end position="36"/>
    </location>
</feature>
<dbReference type="Proteomes" id="UP000000378">
    <property type="component" value="Chromosome"/>
</dbReference>
<accession>D7CJ32</accession>
<dbReference type="RefSeq" id="WP_013176312.1">
    <property type="nucleotide sequence ID" value="NC_014220.1"/>
</dbReference>
<keyword evidence="1" id="KW-1133">Transmembrane helix</keyword>
<dbReference type="KEGG" id="slp:Slip_2168"/>
<evidence type="ECO:0000256" key="1">
    <source>
        <dbReference type="SAM" id="Phobius"/>
    </source>
</evidence>
<proteinExistence type="predicted"/>